<accession>A0A835EAY2</accession>
<proteinExistence type="predicted"/>
<gene>
    <name evidence="1" type="ORF">HU200_050880</name>
</gene>
<protein>
    <submittedName>
        <fullName evidence="1">Uncharacterized protein</fullName>
    </submittedName>
</protein>
<sequence>MHAQEDRSSFCTNINHHEPLRAHRVARDPVQLRLATARNDRLRPGAKAVAIAAGPTRVVGTPVGPHALHRRLLHRQVLLRHRQLRLRPARLRRPRSQASGHPRRVHLRRPWRLGLLRREPRRRLQPADARRAAAPWRWWAQLRADWVHDGPERRLPRRAAGGGRPRRWRRRGVQERVRGVRFGGALLPWGAREPQHVLADDLLAVLQEIVPASVQLRVRRRHLHFHLRRWRHVVHDHLLPNHSQHQVSGN</sequence>
<dbReference type="EMBL" id="JACEFO010002261">
    <property type="protein sequence ID" value="KAF8670332.1"/>
    <property type="molecule type" value="Genomic_DNA"/>
</dbReference>
<evidence type="ECO:0000313" key="1">
    <source>
        <dbReference type="EMBL" id="KAF8670332.1"/>
    </source>
</evidence>
<dbReference type="AlphaFoldDB" id="A0A835EAY2"/>
<organism evidence="1 2">
    <name type="scientific">Digitaria exilis</name>
    <dbReference type="NCBI Taxonomy" id="1010633"/>
    <lineage>
        <taxon>Eukaryota</taxon>
        <taxon>Viridiplantae</taxon>
        <taxon>Streptophyta</taxon>
        <taxon>Embryophyta</taxon>
        <taxon>Tracheophyta</taxon>
        <taxon>Spermatophyta</taxon>
        <taxon>Magnoliopsida</taxon>
        <taxon>Liliopsida</taxon>
        <taxon>Poales</taxon>
        <taxon>Poaceae</taxon>
        <taxon>PACMAD clade</taxon>
        <taxon>Panicoideae</taxon>
        <taxon>Panicodae</taxon>
        <taxon>Paniceae</taxon>
        <taxon>Anthephorinae</taxon>
        <taxon>Digitaria</taxon>
    </lineage>
</organism>
<comment type="caution">
    <text evidence="1">The sequence shown here is derived from an EMBL/GenBank/DDBJ whole genome shotgun (WGS) entry which is preliminary data.</text>
</comment>
<keyword evidence="2" id="KW-1185">Reference proteome</keyword>
<evidence type="ECO:0000313" key="2">
    <source>
        <dbReference type="Proteomes" id="UP000636709"/>
    </source>
</evidence>
<name>A0A835EAY2_9POAL</name>
<dbReference type="Proteomes" id="UP000636709">
    <property type="component" value="Unassembled WGS sequence"/>
</dbReference>
<reference evidence="1" key="1">
    <citation type="submission" date="2020-07" db="EMBL/GenBank/DDBJ databases">
        <title>Genome sequence and genetic diversity analysis of an under-domesticated orphan crop, white fonio (Digitaria exilis).</title>
        <authorList>
            <person name="Bennetzen J.L."/>
            <person name="Chen S."/>
            <person name="Ma X."/>
            <person name="Wang X."/>
            <person name="Yssel A.E.J."/>
            <person name="Chaluvadi S.R."/>
            <person name="Johnson M."/>
            <person name="Gangashetty P."/>
            <person name="Hamidou F."/>
            <person name="Sanogo M.D."/>
            <person name="Zwaenepoel A."/>
            <person name="Wallace J."/>
            <person name="Van De Peer Y."/>
            <person name="Van Deynze A."/>
        </authorList>
    </citation>
    <scope>NUCLEOTIDE SEQUENCE</scope>
    <source>
        <tissue evidence="1">Leaves</tissue>
    </source>
</reference>